<gene>
    <name evidence="2" type="ORF">K7B10_23420</name>
</gene>
<dbReference type="InterPro" id="IPR011024">
    <property type="entry name" value="G_crystallin-like"/>
</dbReference>
<dbReference type="Pfam" id="PF03995">
    <property type="entry name" value="Inhibitor_I36"/>
    <property type="match status" value="1"/>
</dbReference>
<dbReference type="EMBL" id="JAINUL010000001">
    <property type="protein sequence ID" value="MCC0097675.1"/>
    <property type="molecule type" value="Genomic_DNA"/>
</dbReference>
<evidence type="ECO:0000313" key="3">
    <source>
        <dbReference type="Proteomes" id="UP001520654"/>
    </source>
</evidence>
<feature type="chain" id="PRO_5046583887" evidence="1">
    <location>
        <begin position="27"/>
        <end position="227"/>
    </location>
</feature>
<evidence type="ECO:0000256" key="1">
    <source>
        <dbReference type="SAM" id="SignalP"/>
    </source>
</evidence>
<protein>
    <submittedName>
        <fullName evidence="2">Peptidase inhibitor family I36 protein</fullName>
    </submittedName>
</protein>
<dbReference type="SUPFAM" id="SSF49695">
    <property type="entry name" value="gamma-Crystallin-like"/>
    <property type="match status" value="1"/>
</dbReference>
<dbReference type="Proteomes" id="UP001520654">
    <property type="component" value="Unassembled WGS sequence"/>
</dbReference>
<dbReference type="Gene3D" id="2.60.20.10">
    <property type="entry name" value="Crystallins"/>
    <property type="match status" value="1"/>
</dbReference>
<dbReference type="RefSeq" id="WP_229338864.1">
    <property type="nucleotide sequence ID" value="NZ_JAINUL010000001.1"/>
</dbReference>
<comment type="caution">
    <text evidence="2">The sequence shown here is derived from an EMBL/GenBank/DDBJ whole genome shotgun (WGS) entry which is preliminary data.</text>
</comment>
<keyword evidence="3" id="KW-1185">Reference proteome</keyword>
<feature type="signal peptide" evidence="1">
    <location>
        <begin position="1"/>
        <end position="26"/>
    </location>
</feature>
<sequence>MRSVRIGFAVTAAVGAVLITASSAGAATPSPSAPASGALGPAAEQQMNSEIAASKPVIATYKGKQINLAQGWQGAQVCAEVPSGEVKCFDSQAEADSSLVKENAAVAKKANETRKALGQQAGQAPASTSSSWDCASGWVCLWEHSDYSGRRLQWSAGGTKNLSNWSFRDQASSICVNRPQFGGTLIDFRDFQPDPSMSIPAGSCYDLTTLGYVHGGTWNDKADALSM</sequence>
<name>A0ABS8E971_9ACTN</name>
<reference evidence="2 3" key="1">
    <citation type="submission" date="2021-08" db="EMBL/GenBank/DDBJ databases">
        <title>Genomic Architecture of Streptomyces flavotricini NGL1 and Streptomyces erythrochromogenes HMS4 With Differential Plant Beneficial attributes and laccase production capabilities.</title>
        <authorList>
            <person name="Salwan R."/>
            <person name="Kaur R."/>
            <person name="Sharma V."/>
        </authorList>
    </citation>
    <scope>NUCLEOTIDE SEQUENCE [LARGE SCALE GENOMIC DNA]</scope>
    <source>
        <strain evidence="2 3">NGL1</strain>
    </source>
</reference>
<proteinExistence type="predicted"/>
<organism evidence="2 3">
    <name type="scientific">Streptomyces flavotricini</name>
    <dbReference type="NCBI Taxonomy" id="66888"/>
    <lineage>
        <taxon>Bacteria</taxon>
        <taxon>Bacillati</taxon>
        <taxon>Actinomycetota</taxon>
        <taxon>Actinomycetes</taxon>
        <taxon>Kitasatosporales</taxon>
        <taxon>Streptomycetaceae</taxon>
        <taxon>Streptomyces</taxon>
    </lineage>
</organism>
<accession>A0ABS8E971</accession>
<evidence type="ECO:0000313" key="2">
    <source>
        <dbReference type="EMBL" id="MCC0097675.1"/>
    </source>
</evidence>
<keyword evidence="1" id="KW-0732">Signal</keyword>